<evidence type="ECO:0000313" key="2">
    <source>
        <dbReference type="Proteomes" id="UP000828048"/>
    </source>
</evidence>
<gene>
    <name evidence="1" type="ORF">Vadar_008508</name>
</gene>
<proteinExistence type="predicted"/>
<sequence>MEVELWNDKHEREMYENFAEFFAIIKATEKLEKAYVRDIILPTESASNGGAQGGSGNGGNHFSFCCCRCVQNFITAMDSLRLNMVAVDQTKMKEWIARLSKMGAAEELTQQHARQLNFDLDSSYNSFLAALPSPGT</sequence>
<reference evidence="1 2" key="1">
    <citation type="journal article" date="2021" name="Hortic Res">
        <title>High-quality reference genome and annotation aids understanding of berry development for evergreen blueberry (Vaccinium darrowii).</title>
        <authorList>
            <person name="Yu J."/>
            <person name="Hulse-Kemp A.M."/>
            <person name="Babiker E."/>
            <person name="Staton M."/>
        </authorList>
    </citation>
    <scope>NUCLEOTIDE SEQUENCE [LARGE SCALE GENOMIC DNA]</scope>
    <source>
        <strain evidence="2">cv. NJ 8807/NJ 8810</strain>
        <tissue evidence="1">Young leaf</tissue>
    </source>
</reference>
<protein>
    <submittedName>
        <fullName evidence="1">Uncharacterized protein</fullName>
    </submittedName>
</protein>
<evidence type="ECO:0000313" key="1">
    <source>
        <dbReference type="EMBL" id="KAH7857054.1"/>
    </source>
</evidence>
<dbReference type="Proteomes" id="UP000828048">
    <property type="component" value="Chromosome 3"/>
</dbReference>
<comment type="caution">
    <text evidence="1">The sequence shown here is derived from an EMBL/GenBank/DDBJ whole genome shotgun (WGS) entry which is preliminary data.</text>
</comment>
<accession>A0ACB7YUZ1</accession>
<keyword evidence="2" id="KW-1185">Reference proteome</keyword>
<dbReference type="EMBL" id="CM037153">
    <property type="protein sequence ID" value="KAH7857054.1"/>
    <property type="molecule type" value="Genomic_DNA"/>
</dbReference>
<name>A0ACB7YUZ1_9ERIC</name>
<organism evidence="1 2">
    <name type="scientific">Vaccinium darrowii</name>
    <dbReference type="NCBI Taxonomy" id="229202"/>
    <lineage>
        <taxon>Eukaryota</taxon>
        <taxon>Viridiplantae</taxon>
        <taxon>Streptophyta</taxon>
        <taxon>Embryophyta</taxon>
        <taxon>Tracheophyta</taxon>
        <taxon>Spermatophyta</taxon>
        <taxon>Magnoliopsida</taxon>
        <taxon>eudicotyledons</taxon>
        <taxon>Gunneridae</taxon>
        <taxon>Pentapetalae</taxon>
        <taxon>asterids</taxon>
        <taxon>Ericales</taxon>
        <taxon>Ericaceae</taxon>
        <taxon>Vaccinioideae</taxon>
        <taxon>Vaccinieae</taxon>
        <taxon>Vaccinium</taxon>
    </lineage>
</organism>